<keyword evidence="2" id="KW-0092">Biotin</keyword>
<comment type="caution">
    <text evidence="6">The sequence shown here is derived from an EMBL/GenBank/DDBJ whole genome shotgun (WGS) entry which is preliminary data.</text>
</comment>
<sequence>MSRTGDLQGETPVLPAGWSLSCFEELESTSRTARERVERGEASDGQIIWALSQTGGRGRMGRGWSSPRGNLYQSCLVRAPADPARAAEASFVAAVATARALEILCPASQPRCKWPNDIFCQGAKVSGILLELARGPGEGGEPSPWLIVGIGINLALAPDTPSLYPAAALADFGVEVSPAAALEVLADCLCGWLSVWRTQGFGPVREAWLSRAMGLGEPVEVRLGAGQVLRGHFGGLDTTGRLALTGDDGVTIEHYISAGDVFFQGM</sequence>
<proteinExistence type="predicted"/>
<dbReference type="EC" id="6.3.4.15" evidence="3"/>
<dbReference type="InterPro" id="IPR004143">
    <property type="entry name" value="BPL_LPL_catalytic"/>
</dbReference>
<evidence type="ECO:0000259" key="5">
    <source>
        <dbReference type="PROSITE" id="PS51733"/>
    </source>
</evidence>
<dbReference type="EMBL" id="JACZHT010000003">
    <property type="protein sequence ID" value="MBE1237074.1"/>
    <property type="molecule type" value="Genomic_DNA"/>
</dbReference>
<evidence type="ECO:0000313" key="7">
    <source>
        <dbReference type="Proteomes" id="UP000631034"/>
    </source>
</evidence>
<keyword evidence="1 6" id="KW-0436">Ligase</keyword>
<evidence type="ECO:0000256" key="1">
    <source>
        <dbReference type="ARBA" id="ARBA00022598"/>
    </source>
</evidence>
<dbReference type="SUPFAM" id="SSF55681">
    <property type="entry name" value="Class II aaRS and biotin synthetases"/>
    <property type="match status" value="1"/>
</dbReference>
<dbReference type="AlphaFoldDB" id="A0A8J6YNK5"/>
<accession>A0A8J6YNK5</accession>
<dbReference type="Gene3D" id="2.30.30.100">
    <property type="match status" value="1"/>
</dbReference>
<dbReference type="Pfam" id="PF03099">
    <property type="entry name" value="BPL_LplA_LipB"/>
    <property type="match status" value="1"/>
</dbReference>
<dbReference type="PANTHER" id="PTHR12835:SF5">
    <property type="entry name" value="BIOTIN--PROTEIN LIGASE"/>
    <property type="match status" value="1"/>
</dbReference>
<dbReference type="InterPro" id="IPR003142">
    <property type="entry name" value="BPL_C"/>
</dbReference>
<evidence type="ECO:0000256" key="3">
    <source>
        <dbReference type="ARBA" id="ARBA00024227"/>
    </source>
</evidence>
<dbReference type="InterPro" id="IPR004408">
    <property type="entry name" value="Biotin_CoA_COase_ligase"/>
</dbReference>
<name>A0A8J6YNK5_9PROT</name>
<dbReference type="Proteomes" id="UP000631034">
    <property type="component" value="Unassembled WGS sequence"/>
</dbReference>
<keyword evidence="7" id="KW-1185">Reference proteome</keyword>
<dbReference type="PROSITE" id="PS51257">
    <property type="entry name" value="PROKAR_LIPOPROTEIN"/>
    <property type="match status" value="1"/>
</dbReference>
<comment type="catalytic activity">
    <reaction evidence="4">
        <text>biotin + L-lysyl-[protein] + ATP = N(6)-biotinyl-L-lysyl-[protein] + AMP + diphosphate + H(+)</text>
        <dbReference type="Rhea" id="RHEA:11756"/>
        <dbReference type="Rhea" id="RHEA-COMP:9752"/>
        <dbReference type="Rhea" id="RHEA-COMP:10505"/>
        <dbReference type="ChEBI" id="CHEBI:15378"/>
        <dbReference type="ChEBI" id="CHEBI:29969"/>
        <dbReference type="ChEBI" id="CHEBI:30616"/>
        <dbReference type="ChEBI" id="CHEBI:33019"/>
        <dbReference type="ChEBI" id="CHEBI:57586"/>
        <dbReference type="ChEBI" id="CHEBI:83144"/>
        <dbReference type="ChEBI" id="CHEBI:456215"/>
        <dbReference type="EC" id="6.3.4.15"/>
    </reaction>
</comment>
<dbReference type="PANTHER" id="PTHR12835">
    <property type="entry name" value="BIOTIN PROTEIN LIGASE"/>
    <property type="match status" value="1"/>
</dbReference>
<dbReference type="NCBIfam" id="TIGR00121">
    <property type="entry name" value="birA_ligase"/>
    <property type="match status" value="1"/>
</dbReference>
<dbReference type="InterPro" id="IPR045864">
    <property type="entry name" value="aa-tRNA-synth_II/BPL/LPL"/>
</dbReference>
<reference evidence="6" key="1">
    <citation type="submission" date="2020-10" db="EMBL/GenBank/DDBJ databases">
        <title>Genome sequence of the unusual species of purple photosynthetic bacteria, Phaeovibrio sulfidiphilus DSM 23193, type strain.</title>
        <authorList>
            <person name="Kyndt J.A."/>
            <person name="Meyer T.E."/>
        </authorList>
    </citation>
    <scope>NUCLEOTIDE SEQUENCE</scope>
    <source>
        <strain evidence="6">DSM 23193</strain>
    </source>
</reference>
<dbReference type="GO" id="GO:0005737">
    <property type="term" value="C:cytoplasm"/>
    <property type="evidence" value="ECO:0007669"/>
    <property type="project" value="TreeGrafter"/>
</dbReference>
<dbReference type="Gene3D" id="3.30.930.10">
    <property type="entry name" value="Bira Bifunctional Protein, Domain 2"/>
    <property type="match status" value="1"/>
</dbReference>
<evidence type="ECO:0000256" key="2">
    <source>
        <dbReference type="ARBA" id="ARBA00023267"/>
    </source>
</evidence>
<dbReference type="Pfam" id="PF02237">
    <property type="entry name" value="BPL_C"/>
    <property type="match status" value="1"/>
</dbReference>
<evidence type="ECO:0000256" key="4">
    <source>
        <dbReference type="ARBA" id="ARBA00047846"/>
    </source>
</evidence>
<dbReference type="PROSITE" id="PS51733">
    <property type="entry name" value="BPL_LPL_CATALYTIC"/>
    <property type="match status" value="1"/>
</dbReference>
<organism evidence="6 7">
    <name type="scientific">Phaeovibrio sulfidiphilus</name>
    <dbReference type="NCBI Taxonomy" id="1220600"/>
    <lineage>
        <taxon>Bacteria</taxon>
        <taxon>Pseudomonadati</taxon>
        <taxon>Pseudomonadota</taxon>
        <taxon>Alphaproteobacteria</taxon>
        <taxon>Rhodospirillales</taxon>
        <taxon>Rhodospirillaceae</taxon>
        <taxon>Phaeovibrio</taxon>
    </lineage>
</organism>
<feature type="domain" description="BPL/LPL catalytic" evidence="5">
    <location>
        <begin position="7"/>
        <end position="197"/>
    </location>
</feature>
<gene>
    <name evidence="6" type="ORF">IHV25_05370</name>
</gene>
<dbReference type="GO" id="GO:0004077">
    <property type="term" value="F:biotin--[biotin carboxyl-carrier protein] ligase activity"/>
    <property type="evidence" value="ECO:0007669"/>
    <property type="project" value="UniProtKB-EC"/>
</dbReference>
<evidence type="ECO:0000313" key="6">
    <source>
        <dbReference type="EMBL" id="MBE1237074.1"/>
    </source>
</evidence>
<protein>
    <recommendedName>
        <fullName evidence="3">biotin--[biotin carboxyl-carrier protein] ligase</fullName>
        <ecNumber evidence="3">6.3.4.15</ecNumber>
    </recommendedName>
</protein>